<dbReference type="PANTHER" id="PTHR23077">
    <property type="entry name" value="AAA-FAMILY ATPASE"/>
    <property type="match status" value="1"/>
</dbReference>
<evidence type="ECO:0000256" key="3">
    <source>
        <dbReference type="ARBA" id="ARBA00022840"/>
    </source>
</evidence>
<dbReference type="RefSeq" id="XP_010930591.1">
    <property type="nucleotide sequence ID" value="XM_010932289.3"/>
</dbReference>
<keyword evidence="6" id="KW-1185">Reference proteome</keyword>
<dbReference type="KEGG" id="egu:105051718"/>
<dbReference type="Pfam" id="PF26429">
    <property type="entry name" value="DPBB_CI111"/>
    <property type="match status" value="1"/>
</dbReference>
<dbReference type="InterPro" id="IPR003960">
    <property type="entry name" value="ATPase_AAA_CS"/>
</dbReference>
<dbReference type="SMART" id="SM00382">
    <property type="entry name" value="AAA"/>
    <property type="match status" value="2"/>
</dbReference>
<dbReference type="RefSeq" id="XP_029122497.1">
    <property type="nucleotide sequence ID" value="XM_029266664.1"/>
</dbReference>
<dbReference type="InterPro" id="IPR003593">
    <property type="entry name" value="AAA+_ATPase"/>
</dbReference>
<dbReference type="PANTHER" id="PTHR23077:SF27">
    <property type="entry name" value="ATPASE FAMILY GENE 2 PROTEIN HOMOLOG A"/>
    <property type="match status" value="1"/>
</dbReference>
<evidence type="ECO:0000313" key="7">
    <source>
        <dbReference type="RefSeq" id="XP_010930589.1"/>
    </source>
</evidence>
<dbReference type="Gene3D" id="3.40.50.300">
    <property type="entry name" value="P-loop containing nucleotide triphosphate hydrolases"/>
    <property type="match status" value="2"/>
</dbReference>
<dbReference type="Pfam" id="PF17862">
    <property type="entry name" value="AAA_lid_3"/>
    <property type="match status" value="2"/>
</dbReference>
<dbReference type="GO" id="GO:0016887">
    <property type="term" value="F:ATP hydrolysis activity"/>
    <property type="evidence" value="ECO:0007669"/>
    <property type="project" value="InterPro"/>
</dbReference>
<proteinExistence type="inferred from homology"/>
<accession>A0A6J0PN15</accession>
<dbReference type="InterPro" id="IPR027417">
    <property type="entry name" value="P-loop_NTPase"/>
</dbReference>
<reference evidence="7 8" key="1">
    <citation type="submission" date="2025-04" db="UniProtKB">
        <authorList>
            <consortium name="RefSeq"/>
        </authorList>
    </citation>
    <scope>IDENTIFICATION</scope>
</reference>
<evidence type="ECO:0000256" key="2">
    <source>
        <dbReference type="ARBA" id="ARBA00022741"/>
    </source>
</evidence>
<dbReference type="GeneID" id="105051718"/>
<dbReference type="FunFam" id="3.40.50.300:FF:001406">
    <property type="entry name" value="Putative vesicular transport protein (CDC48)"/>
    <property type="match status" value="1"/>
</dbReference>
<evidence type="ECO:0000313" key="13">
    <source>
        <dbReference type="RefSeq" id="XP_029122499.1"/>
    </source>
</evidence>
<gene>
    <name evidence="7 8 9 10 11 12 13" type="primary">LOC105051718</name>
</gene>
<dbReference type="RefSeq" id="XP_029122498.1">
    <property type="nucleotide sequence ID" value="XM_029266665.1"/>
</dbReference>
<evidence type="ECO:0000313" key="6">
    <source>
        <dbReference type="Proteomes" id="UP000504607"/>
    </source>
</evidence>
<dbReference type="GO" id="GO:0005524">
    <property type="term" value="F:ATP binding"/>
    <property type="evidence" value="ECO:0007669"/>
    <property type="project" value="UniProtKB-KW"/>
</dbReference>
<evidence type="ECO:0000313" key="8">
    <source>
        <dbReference type="RefSeq" id="XP_010930590.1"/>
    </source>
</evidence>
<sequence length="1022" mass="110974">MPSKARKSSRPPSTAADRSSLPRSPATPAREPSETGDDEALRCRLLFDASAKFPGLISDAAFLGRISETESSFSKGARATVWLSETAMVSSSFVPGSLVSVSLAASCKKPLDSFPLDTLAEECARHFGFDASDRLTDELGSYFAIANVFPSRKVLKNGVRLSWGLSCTMGFPALGRAAFVCAIENMSNNLTGTDNITQLYLCKCKDLYLDLVPPKLGPITCGKRLSINDSSTESVSIGNWKVASPKTPSSHQSKLSSPFASPMHLRKPHDCVLSADSSTCLDVSTARLVLVDEKVNGLLQIYAARWLYGRHLLKGNFVTVPICGQIWVFLVDGLDKLPAGCSNQDLTSENYNLLPHEIQILGSLEQVQAAFLVDSGTKVHFSDSMLDVGTTDKVEPPLEKIEYEANFDNTADVPRLGGLSKEFAALKEIILFSLADKDALPRYKGVLLYGPPGTGKTSLASSCAHDAGASLFCINGPEIISQYYGESEQALHEVFDSARRASPAVVFIDELDAIAPARKDGGEGLSLRMVATLLKLMDEINRGDRVLVIAATNRPDSIDPALRRPGRLDREIEIGVPSPEQRLDILRTLLCEMDHSLTSTEIGSLALATHGFVGADLAALCNEAAMTALRRHIKLRGLCKQYKKTFGEPDGDVAGIQGSGTCKDEDGASLDQVSLLSSSLSELSVSSRPVSTVGSQGTLECCVPSQHGSYRPHEVEEEILLKVSAEDFEKAKMKVRPSAMREVMLELPKVCWEDVGGQAKVKKQLIEAVQWPQICPDAFKRLGIRPPRGLLMIGPPGCSKTLMARAVASEAKLNFLAVKGPELFSKWVGESEKAVRSLFAKARANSPAIIFFDELDGLAVTRGQENDGTSVADRVLSQLLVEMDGLDQRIGVTVIAATNRPDKIDHALLRPGRFDRLLDVQPPDEGDREHIFRIHMRNMPCSPDVQTKDLANLTEGYTGADIKLICREAAIAALEENLEISEVSLAHFKIGISRVQPSNVQFYQELAAQFRRLVDTGCVRDE</sequence>
<evidence type="ECO:0000313" key="9">
    <source>
        <dbReference type="RefSeq" id="XP_010930591.1"/>
    </source>
</evidence>
<evidence type="ECO:0000313" key="11">
    <source>
        <dbReference type="RefSeq" id="XP_029122497.1"/>
    </source>
</evidence>
<comment type="similarity">
    <text evidence="1">Belongs to the AAA ATPase family.</text>
</comment>
<dbReference type="InterPro" id="IPR003959">
    <property type="entry name" value="ATPase_AAA_core"/>
</dbReference>
<dbReference type="AlphaFoldDB" id="A0A6J0PN15"/>
<keyword evidence="2" id="KW-0547">Nucleotide-binding</keyword>
<feature type="region of interest" description="Disordered" evidence="4">
    <location>
        <begin position="1"/>
        <end position="37"/>
    </location>
</feature>
<dbReference type="Proteomes" id="UP000504607">
    <property type="component" value="Chromosome 9"/>
</dbReference>
<dbReference type="CDD" id="cd19511">
    <property type="entry name" value="RecA-like_CDC48_r2-like"/>
    <property type="match status" value="1"/>
</dbReference>
<protein>
    <submittedName>
        <fullName evidence="7 8">Calmodulin-interacting protein 111</fullName>
    </submittedName>
</protein>
<dbReference type="FunFam" id="1.10.8.60:FF:000038">
    <property type="entry name" value="spermatogenesis-associated protein 5-like protein 1"/>
    <property type="match status" value="1"/>
</dbReference>
<dbReference type="RefSeq" id="XP_029122499.1">
    <property type="nucleotide sequence ID" value="XM_029266666.1"/>
</dbReference>
<evidence type="ECO:0000259" key="5">
    <source>
        <dbReference type="SMART" id="SM00382"/>
    </source>
</evidence>
<feature type="domain" description="AAA+ ATPase" evidence="5">
    <location>
        <begin position="786"/>
        <end position="924"/>
    </location>
</feature>
<dbReference type="InterPro" id="IPR041569">
    <property type="entry name" value="AAA_lid_3"/>
</dbReference>
<organism evidence="6 10">
    <name type="scientific">Elaeis guineensis var. tenera</name>
    <name type="common">Oil palm</name>
    <dbReference type="NCBI Taxonomy" id="51953"/>
    <lineage>
        <taxon>Eukaryota</taxon>
        <taxon>Viridiplantae</taxon>
        <taxon>Streptophyta</taxon>
        <taxon>Embryophyta</taxon>
        <taxon>Tracheophyta</taxon>
        <taxon>Spermatophyta</taxon>
        <taxon>Magnoliopsida</taxon>
        <taxon>Liliopsida</taxon>
        <taxon>Arecaceae</taxon>
        <taxon>Arecoideae</taxon>
        <taxon>Cocoseae</taxon>
        <taxon>Elaeidinae</taxon>
        <taxon>Elaeis</taxon>
    </lineage>
</organism>
<name>A0A6J0PN15_ELAGV</name>
<evidence type="ECO:0000313" key="10">
    <source>
        <dbReference type="RefSeq" id="XP_019708579.1"/>
    </source>
</evidence>
<feature type="domain" description="AAA+ ATPase" evidence="5">
    <location>
        <begin position="442"/>
        <end position="578"/>
    </location>
</feature>
<dbReference type="RefSeq" id="XP_010930589.1">
    <property type="nucleotide sequence ID" value="XM_010932287.3"/>
</dbReference>
<dbReference type="FunFam" id="3.40.50.300:FF:000661">
    <property type="entry name" value="calmodulin-interacting protein 111 isoform X1"/>
    <property type="match status" value="1"/>
</dbReference>
<dbReference type="Gene3D" id="1.10.8.60">
    <property type="match status" value="2"/>
</dbReference>
<dbReference type="RefSeq" id="XP_019708579.1">
    <property type="nucleotide sequence ID" value="XM_019853020.2"/>
</dbReference>
<dbReference type="RefSeq" id="XP_010930590.1">
    <property type="nucleotide sequence ID" value="XM_010932288.3"/>
</dbReference>
<evidence type="ECO:0000256" key="4">
    <source>
        <dbReference type="SAM" id="MobiDB-lite"/>
    </source>
</evidence>
<dbReference type="OrthoDB" id="27435at2759"/>
<keyword evidence="3" id="KW-0067">ATP-binding</keyword>
<dbReference type="InterPro" id="IPR050168">
    <property type="entry name" value="AAA_ATPase_domain"/>
</dbReference>
<dbReference type="PROSITE" id="PS00674">
    <property type="entry name" value="AAA"/>
    <property type="match status" value="2"/>
</dbReference>
<dbReference type="SUPFAM" id="SSF52540">
    <property type="entry name" value="P-loop containing nucleoside triphosphate hydrolases"/>
    <property type="match status" value="2"/>
</dbReference>
<evidence type="ECO:0000256" key="1">
    <source>
        <dbReference type="ARBA" id="ARBA00006914"/>
    </source>
</evidence>
<dbReference type="Pfam" id="PF00004">
    <property type="entry name" value="AAA"/>
    <property type="match status" value="2"/>
</dbReference>
<evidence type="ECO:0000313" key="12">
    <source>
        <dbReference type="RefSeq" id="XP_029122498.1"/>
    </source>
</evidence>
<dbReference type="GO" id="GO:0009507">
    <property type="term" value="C:chloroplast"/>
    <property type="evidence" value="ECO:0007669"/>
    <property type="project" value="TreeGrafter"/>
</dbReference>
<dbReference type="InterPro" id="IPR058958">
    <property type="entry name" value="DPBB_CI111"/>
</dbReference>